<feature type="transmembrane region" description="Helical" evidence="10">
    <location>
        <begin position="485"/>
        <end position="504"/>
    </location>
</feature>
<dbReference type="InterPro" id="IPR021319">
    <property type="entry name" value="DUF2921"/>
</dbReference>
<evidence type="ECO:0000313" key="15">
    <source>
        <dbReference type="Proteomes" id="UP001054889"/>
    </source>
</evidence>
<dbReference type="GO" id="GO:0061630">
    <property type="term" value="F:ubiquitin protein ligase activity"/>
    <property type="evidence" value="ECO:0007669"/>
    <property type="project" value="UniProtKB-EC"/>
</dbReference>
<feature type="signal peptide" evidence="11">
    <location>
        <begin position="1"/>
        <end position="20"/>
    </location>
</feature>
<feature type="domain" description="DUF2921" evidence="13">
    <location>
        <begin position="377"/>
        <end position="465"/>
    </location>
</feature>
<keyword evidence="8 10" id="KW-1133">Transmembrane helix</keyword>
<proteinExistence type="predicted"/>
<dbReference type="PANTHER" id="PTHR33389">
    <property type="entry name" value="FAMILY PROTEIN, PUTATIVE (DUF2921)-RELATED"/>
    <property type="match status" value="1"/>
</dbReference>
<evidence type="ECO:0000259" key="12">
    <source>
        <dbReference type="Pfam" id="PF11145"/>
    </source>
</evidence>
<feature type="transmembrane region" description="Helical" evidence="10">
    <location>
        <begin position="575"/>
        <end position="595"/>
    </location>
</feature>
<name>A0AAV5DL45_ELECO</name>
<feature type="transmembrane region" description="Helical" evidence="10">
    <location>
        <begin position="616"/>
        <end position="636"/>
    </location>
</feature>
<dbReference type="Proteomes" id="UP001054889">
    <property type="component" value="Unassembled WGS sequence"/>
</dbReference>
<reference evidence="14" key="1">
    <citation type="journal article" date="2018" name="DNA Res.">
        <title>Multiple hybrid de novo genome assembly of finger millet, an orphan allotetraploid crop.</title>
        <authorList>
            <person name="Hatakeyama M."/>
            <person name="Aluri S."/>
            <person name="Balachadran M.T."/>
            <person name="Sivarajan S.R."/>
            <person name="Patrignani A."/>
            <person name="Gruter S."/>
            <person name="Poveda L."/>
            <person name="Shimizu-Inatsugi R."/>
            <person name="Baeten J."/>
            <person name="Francoijs K.J."/>
            <person name="Nataraja K.N."/>
            <person name="Reddy Y.A.N."/>
            <person name="Phadnis S."/>
            <person name="Ravikumar R.L."/>
            <person name="Schlapbach R."/>
            <person name="Sreeman S.M."/>
            <person name="Shimizu K.K."/>
        </authorList>
    </citation>
    <scope>NUCLEOTIDE SEQUENCE</scope>
</reference>
<reference evidence="14" key="2">
    <citation type="submission" date="2021-12" db="EMBL/GenBank/DDBJ databases">
        <title>Resequencing data analysis of finger millet.</title>
        <authorList>
            <person name="Hatakeyama M."/>
            <person name="Aluri S."/>
            <person name="Balachadran M.T."/>
            <person name="Sivarajan S.R."/>
            <person name="Poveda L."/>
            <person name="Shimizu-Inatsugi R."/>
            <person name="Schlapbach R."/>
            <person name="Sreeman S.M."/>
            <person name="Shimizu K.K."/>
        </authorList>
    </citation>
    <scope>NUCLEOTIDE SEQUENCE</scope>
</reference>
<evidence type="ECO:0000256" key="1">
    <source>
        <dbReference type="ARBA" id="ARBA00000900"/>
    </source>
</evidence>
<evidence type="ECO:0000259" key="13">
    <source>
        <dbReference type="Pfam" id="PF25333"/>
    </source>
</evidence>
<comment type="catalytic activity">
    <reaction evidence="1">
        <text>S-ubiquitinyl-[E2 ubiquitin-conjugating enzyme]-L-cysteine + [acceptor protein]-L-lysine = [E2 ubiquitin-conjugating enzyme]-L-cysteine + N(6)-ubiquitinyl-[acceptor protein]-L-lysine.</text>
        <dbReference type="EC" id="2.3.2.27"/>
    </reaction>
</comment>
<sequence length="737" mass="80538">MASSVLHSLLLVLGVLLLSSQDTIKPSSSEPLHPAPEYEQAKEDYPRFAEVQRHCRPVLSSASVLADDTHRSGFVKRFLSFEKGDWRQAPGHAPLMPFDDGDDARRRRPPLSLATFMLTHVGEGKSGGQTTSVNVSGVLFLSVSRKSRDSDIWPREPRGPVTSPEFKVSPGETKLRIVLEGVYTESATSGNDDETEIKRVLCMVGRAHLPVRDAGPLDWAKNSGRRGFAPLDTADDNIVLVLRYPKEPSLTNRAVLGEMRSTNDLSAAGYFDQGTMLAIRSERRCNSAATSCRCRDLGPFETDQDAEEDEVAGVGSLMMQDLHCDTGEEEEEAGIQRVSAVFRAVPSWEDPYTAARRSGLSGMTLSAEGAWNAQSPINVSAQLTAVGDTGITTSVMSLEGVYSPEEGLMQLVGCQVNRALEEEKDCSIEMRVEYPPTNTHYLSWSTAKVQIASMRDAGDPLHFDTTQLRSVPQYRKPRPDNVSRGIPDGVLCIVLLFAAIAAAGSQLRHLKAHADVAPYVSLVMLGVQALGFGVPLVMDIQALLGTATSRSEDVMASAMPTSSYMLNRMSWVSRSIYLVVNLLCVGAFVLTLWIDDKVRRARGHMLARSLLEPGDAKVFVYHCSVHLALFVLVLALNGQAMTVEQHVGLMHGPVPAVAVRLLPHVYEYVRPPPPVTFTHDENGNSSWSVFFPGGAGSLVMLSVSVLLVLVVYVQQRWNYAIVGRMGVAEQGKWQHTI</sequence>
<dbReference type="PANTHER" id="PTHR33389:SF3">
    <property type="entry name" value="OS07G0580700 PROTEIN"/>
    <property type="match status" value="1"/>
</dbReference>
<evidence type="ECO:0000256" key="2">
    <source>
        <dbReference type="ARBA" id="ARBA00004127"/>
    </source>
</evidence>
<dbReference type="InterPro" id="IPR057425">
    <property type="entry name" value="DUF2921_N"/>
</dbReference>
<keyword evidence="5" id="KW-0808">Transferase</keyword>
<evidence type="ECO:0000313" key="14">
    <source>
        <dbReference type="EMBL" id="GJN11223.1"/>
    </source>
</evidence>
<evidence type="ECO:0000256" key="5">
    <source>
        <dbReference type="ARBA" id="ARBA00022679"/>
    </source>
</evidence>
<keyword evidence="11" id="KW-0732">Signal</keyword>
<dbReference type="Pfam" id="PF25333">
    <property type="entry name" value="DUF2921_N"/>
    <property type="match status" value="2"/>
</dbReference>
<evidence type="ECO:0000256" key="3">
    <source>
        <dbReference type="ARBA" id="ARBA00004906"/>
    </source>
</evidence>
<gene>
    <name evidence="14" type="primary">ga29397</name>
    <name evidence="14" type="ORF">PR202_ga29397</name>
</gene>
<comment type="subcellular location">
    <subcellularLocation>
        <location evidence="2">Endomembrane system</location>
        <topology evidence="2">Multi-pass membrane protein</topology>
    </subcellularLocation>
</comment>
<evidence type="ECO:0000256" key="9">
    <source>
        <dbReference type="ARBA" id="ARBA00023136"/>
    </source>
</evidence>
<comment type="pathway">
    <text evidence="3">Protein modification; protein ubiquitination.</text>
</comment>
<dbReference type="EMBL" id="BQKI01000018">
    <property type="protein sequence ID" value="GJN11223.1"/>
    <property type="molecule type" value="Genomic_DNA"/>
</dbReference>
<organism evidence="14 15">
    <name type="scientific">Eleusine coracana subsp. coracana</name>
    <dbReference type="NCBI Taxonomy" id="191504"/>
    <lineage>
        <taxon>Eukaryota</taxon>
        <taxon>Viridiplantae</taxon>
        <taxon>Streptophyta</taxon>
        <taxon>Embryophyta</taxon>
        <taxon>Tracheophyta</taxon>
        <taxon>Spermatophyta</taxon>
        <taxon>Magnoliopsida</taxon>
        <taxon>Liliopsida</taxon>
        <taxon>Poales</taxon>
        <taxon>Poaceae</taxon>
        <taxon>PACMAD clade</taxon>
        <taxon>Chloridoideae</taxon>
        <taxon>Cynodonteae</taxon>
        <taxon>Eleusininae</taxon>
        <taxon>Eleusine</taxon>
    </lineage>
</organism>
<feature type="domain" description="SWEET-like" evidence="12">
    <location>
        <begin position="482"/>
        <end position="641"/>
    </location>
</feature>
<evidence type="ECO:0000256" key="6">
    <source>
        <dbReference type="ARBA" id="ARBA00022692"/>
    </source>
</evidence>
<dbReference type="GO" id="GO:0012505">
    <property type="term" value="C:endomembrane system"/>
    <property type="evidence" value="ECO:0007669"/>
    <property type="project" value="UniProtKB-SubCell"/>
</dbReference>
<protein>
    <recommendedName>
        <fullName evidence="4">RING-type E3 ubiquitin transferase</fullName>
        <ecNumber evidence="4">2.3.2.27</ecNumber>
    </recommendedName>
</protein>
<dbReference type="AlphaFoldDB" id="A0AAV5DL45"/>
<evidence type="ECO:0000256" key="11">
    <source>
        <dbReference type="SAM" id="SignalP"/>
    </source>
</evidence>
<evidence type="ECO:0000256" key="8">
    <source>
        <dbReference type="ARBA" id="ARBA00022989"/>
    </source>
</evidence>
<feature type="domain" description="DUF2921" evidence="13">
    <location>
        <begin position="51"/>
        <end position="272"/>
    </location>
</feature>
<dbReference type="Pfam" id="PF11145">
    <property type="entry name" value="DUF2921"/>
    <property type="match status" value="1"/>
</dbReference>
<feature type="transmembrane region" description="Helical" evidence="10">
    <location>
        <begin position="689"/>
        <end position="713"/>
    </location>
</feature>
<evidence type="ECO:0000256" key="10">
    <source>
        <dbReference type="SAM" id="Phobius"/>
    </source>
</evidence>
<feature type="chain" id="PRO_5043585206" description="RING-type E3 ubiquitin transferase" evidence="11">
    <location>
        <begin position="21"/>
        <end position="737"/>
    </location>
</feature>
<keyword evidence="6 10" id="KW-0812">Transmembrane</keyword>
<evidence type="ECO:0000256" key="7">
    <source>
        <dbReference type="ARBA" id="ARBA00022786"/>
    </source>
</evidence>
<evidence type="ECO:0000256" key="4">
    <source>
        <dbReference type="ARBA" id="ARBA00012483"/>
    </source>
</evidence>
<comment type="caution">
    <text evidence="14">The sequence shown here is derived from an EMBL/GenBank/DDBJ whole genome shotgun (WGS) entry which is preliminary data.</text>
</comment>
<feature type="transmembrane region" description="Helical" evidence="10">
    <location>
        <begin position="516"/>
        <end position="538"/>
    </location>
</feature>
<dbReference type="EC" id="2.3.2.27" evidence="4"/>
<keyword evidence="9 10" id="KW-0472">Membrane</keyword>
<keyword evidence="7" id="KW-0833">Ubl conjugation pathway</keyword>
<keyword evidence="15" id="KW-1185">Reference proteome</keyword>
<accession>A0AAV5DL45</accession>